<evidence type="ECO:0000313" key="3">
    <source>
        <dbReference type="EMBL" id="EFW98615.1"/>
    </source>
</evidence>
<evidence type="ECO:0000313" key="4">
    <source>
        <dbReference type="Proteomes" id="UP000007796"/>
    </source>
</evidence>
<keyword evidence="2" id="KW-0732">Signal</keyword>
<gene>
    <name evidence="3" type="ORF">CMQ_4467</name>
</gene>
<dbReference type="STRING" id="655863.F0XTN6"/>
<feature type="chain" id="PRO_5003260422" evidence="2">
    <location>
        <begin position="26"/>
        <end position="434"/>
    </location>
</feature>
<sequence length="434" mass="46203">MVIPWGTIQSLLLFFGPLLLPRAIALYRSVQAAAARQQQQQQQQAGGPRDVEGTHRLRWRAAAVLAVLAAAAVKGFWRAGVLGGSVVSPLAENIFVATASRLQTPTDVLFTRLAARRPGRLLTAADEALRARLVSLDSRLLYLQFGPDVLVGCPFCADGGDGSNGSSSSSSSTTAYLCYALVDLAAQHLTTLVLIALATSPLVVLGRRGGGGRASGSGAPGSDRTDLAYDLAAARTRRWRTPATVATLLLAAADMALLATYNHQANARATRLADLDCFFWTMQRVRGLVSGLLLGGLGLLLYCAVSGWAPNRPAGPLLRLFLFGPLPAESPAERITTTARALATTRSRLNAAAIVKNTALRDVELRARTQAYWAREVALVAEAMEERDVIEGINDALENRLDMRQIEHDADVYVQNVVPLRGGSERSEGGDAGA</sequence>
<keyword evidence="1" id="KW-0812">Transmembrane</keyword>
<reference evidence="3 4" key="1">
    <citation type="journal article" date="2011" name="Proc. Natl. Acad. Sci. U.S.A.">
        <title>Genome and transcriptome analyses of the mountain pine beetle-fungal symbiont Grosmannia clavigera, a lodgepole pine pathogen.</title>
        <authorList>
            <person name="DiGuistini S."/>
            <person name="Wang Y."/>
            <person name="Liao N.Y."/>
            <person name="Taylor G."/>
            <person name="Tanguay P."/>
            <person name="Feau N."/>
            <person name="Henrissat B."/>
            <person name="Chan S.K."/>
            <person name="Hesse-Orce U."/>
            <person name="Alamouti S.M."/>
            <person name="Tsui C.K.M."/>
            <person name="Docking R.T."/>
            <person name="Levasseur A."/>
            <person name="Haridas S."/>
            <person name="Robertson G."/>
            <person name="Birol I."/>
            <person name="Holt R.A."/>
            <person name="Marra M.A."/>
            <person name="Hamelin R.C."/>
            <person name="Hirst M."/>
            <person name="Jones S.J.M."/>
            <person name="Bohlmann J."/>
            <person name="Breuil C."/>
        </authorList>
    </citation>
    <scope>NUCLEOTIDE SEQUENCE [LARGE SCALE GENOMIC DNA]</scope>
    <source>
        <strain evidence="4">kw1407 / UAMH 11150</strain>
    </source>
</reference>
<dbReference type="HOGENOM" id="CLU_044758_1_0_1"/>
<dbReference type="AlphaFoldDB" id="F0XTN6"/>
<dbReference type="OrthoDB" id="4218123at2759"/>
<dbReference type="InParanoid" id="F0XTN6"/>
<name>F0XTN6_GROCL</name>
<feature type="transmembrane region" description="Helical" evidence="1">
    <location>
        <begin position="184"/>
        <end position="205"/>
    </location>
</feature>
<proteinExistence type="predicted"/>
<keyword evidence="1" id="KW-0472">Membrane</keyword>
<dbReference type="PANTHER" id="PTHR39470:SF1">
    <property type="entry name" value="CHORISMATE SYNTHASE PROTEIN"/>
    <property type="match status" value="1"/>
</dbReference>
<dbReference type="GeneID" id="25977681"/>
<feature type="transmembrane region" description="Helical" evidence="1">
    <location>
        <begin position="288"/>
        <end position="309"/>
    </location>
</feature>
<evidence type="ECO:0000256" key="1">
    <source>
        <dbReference type="SAM" id="Phobius"/>
    </source>
</evidence>
<dbReference type="EMBL" id="GL630006">
    <property type="protein sequence ID" value="EFW98615.1"/>
    <property type="molecule type" value="Genomic_DNA"/>
</dbReference>
<accession>F0XTN6</accession>
<dbReference type="PANTHER" id="PTHR39470">
    <property type="entry name" value="CHROMOSOME 10, WHOLE GENOME SHOTGUN SEQUENCE"/>
    <property type="match status" value="1"/>
</dbReference>
<keyword evidence="1" id="KW-1133">Transmembrane helix</keyword>
<protein>
    <submittedName>
        <fullName evidence="3">Uncharacterized protein</fullName>
    </submittedName>
</protein>
<keyword evidence="4" id="KW-1185">Reference proteome</keyword>
<feature type="signal peptide" evidence="2">
    <location>
        <begin position="1"/>
        <end position="25"/>
    </location>
</feature>
<dbReference type="RefSeq" id="XP_014168098.1">
    <property type="nucleotide sequence ID" value="XM_014312623.1"/>
</dbReference>
<evidence type="ECO:0000256" key="2">
    <source>
        <dbReference type="SAM" id="SignalP"/>
    </source>
</evidence>
<organism evidence="4">
    <name type="scientific">Grosmannia clavigera (strain kw1407 / UAMH 11150)</name>
    <name type="common">Blue stain fungus</name>
    <name type="synonym">Graphiocladiella clavigera</name>
    <dbReference type="NCBI Taxonomy" id="655863"/>
    <lineage>
        <taxon>Eukaryota</taxon>
        <taxon>Fungi</taxon>
        <taxon>Dikarya</taxon>
        <taxon>Ascomycota</taxon>
        <taxon>Pezizomycotina</taxon>
        <taxon>Sordariomycetes</taxon>
        <taxon>Sordariomycetidae</taxon>
        <taxon>Ophiostomatales</taxon>
        <taxon>Ophiostomataceae</taxon>
        <taxon>Leptographium</taxon>
    </lineage>
</organism>
<dbReference type="Proteomes" id="UP000007796">
    <property type="component" value="Unassembled WGS sequence"/>
</dbReference>
<dbReference type="eggNOG" id="KOG4253">
    <property type="taxonomic scope" value="Eukaryota"/>
</dbReference>